<proteinExistence type="inferred from homology"/>
<feature type="signal peptide" evidence="5">
    <location>
        <begin position="1"/>
        <end position="19"/>
    </location>
</feature>
<feature type="chain" id="PRO_5039107009" description="GH26 domain-containing protein" evidence="5">
    <location>
        <begin position="20"/>
        <end position="506"/>
    </location>
</feature>
<dbReference type="GO" id="GO:0004553">
    <property type="term" value="F:hydrolase activity, hydrolyzing O-glycosyl compounds"/>
    <property type="evidence" value="ECO:0007669"/>
    <property type="project" value="InterPro"/>
</dbReference>
<comment type="similarity">
    <text evidence="3">Belongs to the glycosyl hydrolase 26 family.</text>
</comment>
<feature type="domain" description="GH26" evidence="6">
    <location>
        <begin position="163"/>
        <end position="468"/>
    </location>
</feature>
<feature type="compositionally biased region" description="Low complexity" evidence="4">
    <location>
        <begin position="42"/>
        <end position="69"/>
    </location>
</feature>
<evidence type="ECO:0000259" key="6">
    <source>
        <dbReference type="PROSITE" id="PS51764"/>
    </source>
</evidence>
<feature type="active site" description="Proton donor" evidence="3">
    <location>
        <position position="294"/>
    </location>
</feature>
<dbReference type="SUPFAM" id="SSF51445">
    <property type="entry name" value="(Trans)glycosidases"/>
    <property type="match status" value="1"/>
</dbReference>
<evidence type="ECO:0000256" key="5">
    <source>
        <dbReference type="SAM" id="SignalP"/>
    </source>
</evidence>
<feature type="compositionally biased region" description="Pro residues" evidence="4">
    <location>
        <begin position="70"/>
        <end position="88"/>
    </location>
</feature>
<evidence type="ECO:0000256" key="3">
    <source>
        <dbReference type="PROSITE-ProRule" id="PRU01100"/>
    </source>
</evidence>
<evidence type="ECO:0000313" key="8">
    <source>
        <dbReference type="Proteomes" id="UP000578077"/>
    </source>
</evidence>
<feature type="compositionally biased region" description="Pro residues" evidence="4">
    <location>
        <begin position="146"/>
        <end position="177"/>
    </location>
</feature>
<dbReference type="Proteomes" id="UP000578077">
    <property type="component" value="Unassembled WGS sequence"/>
</dbReference>
<keyword evidence="5" id="KW-0732">Signal</keyword>
<comment type="caution">
    <text evidence="7">The sequence shown here is derived from an EMBL/GenBank/DDBJ whole genome shotgun (WGS) entry which is preliminary data.</text>
</comment>
<feature type="region of interest" description="Disordered" evidence="4">
    <location>
        <begin position="1"/>
        <end position="181"/>
    </location>
</feature>
<dbReference type="AlphaFoldDB" id="A0A841EJD5"/>
<evidence type="ECO:0000256" key="1">
    <source>
        <dbReference type="ARBA" id="ARBA00022801"/>
    </source>
</evidence>
<feature type="compositionally biased region" description="Low complexity" evidence="4">
    <location>
        <begin position="89"/>
        <end position="101"/>
    </location>
</feature>
<feature type="compositionally biased region" description="Polar residues" evidence="4">
    <location>
        <begin position="130"/>
        <end position="143"/>
    </location>
</feature>
<evidence type="ECO:0000256" key="4">
    <source>
        <dbReference type="SAM" id="MobiDB-lite"/>
    </source>
</evidence>
<dbReference type="PROSITE" id="PS51764">
    <property type="entry name" value="GH26"/>
    <property type="match status" value="1"/>
</dbReference>
<reference evidence="7 8" key="1">
    <citation type="submission" date="2020-08" db="EMBL/GenBank/DDBJ databases">
        <title>Sequencing the genomes of 1000 actinobacteria strains.</title>
        <authorList>
            <person name="Klenk H.-P."/>
        </authorList>
    </citation>
    <scope>NUCLEOTIDE SEQUENCE [LARGE SCALE GENOMIC DNA]</scope>
    <source>
        <strain evidence="7 8">DSM 44593</strain>
    </source>
</reference>
<dbReference type="Gene3D" id="3.20.20.80">
    <property type="entry name" value="Glycosidases"/>
    <property type="match status" value="1"/>
</dbReference>
<dbReference type="RefSeq" id="WP_312862576.1">
    <property type="nucleotide sequence ID" value="NZ_BAABKT010000039.1"/>
</dbReference>
<evidence type="ECO:0000313" key="7">
    <source>
        <dbReference type="EMBL" id="MBB5999531.1"/>
    </source>
</evidence>
<feature type="compositionally biased region" description="Low complexity" evidence="4">
    <location>
        <begin position="1"/>
        <end position="13"/>
    </location>
</feature>
<feature type="compositionally biased region" description="Pro residues" evidence="4">
    <location>
        <begin position="102"/>
        <end position="113"/>
    </location>
</feature>
<name>A0A841EJD5_9ACTN</name>
<organism evidence="7 8">
    <name type="scientific">Streptomonospora salina</name>
    <dbReference type="NCBI Taxonomy" id="104205"/>
    <lineage>
        <taxon>Bacteria</taxon>
        <taxon>Bacillati</taxon>
        <taxon>Actinomycetota</taxon>
        <taxon>Actinomycetes</taxon>
        <taxon>Streptosporangiales</taxon>
        <taxon>Nocardiopsidaceae</taxon>
        <taxon>Streptomonospora</taxon>
    </lineage>
</organism>
<protein>
    <recommendedName>
        <fullName evidence="6">GH26 domain-containing protein</fullName>
    </recommendedName>
</protein>
<dbReference type="EMBL" id="JACHLY010000001">
    <property type="protein sequence ID" value="MBB5999531.1"/>
    <property type="molecule type" value="Genomic_DNA"/>
</dbReference>
<evidence type="ECO:0000256" key="2">
    <source>
        <dbReference type="ARBA" id="ARBA00023295"/>
    </source>
</evidence>
<keyword evidence="8" id="KW-1185">Reference proteome</keyword>
<feature type="active site" description="Nucleophile" evidence="3">
    <location>
        <position position="410"/>
    </location>
</feature>
<keyword evidence="1 3" id="KW-0378">Hydrolase</keyword>
<accession>A0A841EJD5</accession>
<dbReference type="InterPro" id="IPR022790">
    <property type="entry name" value="GH26_dom"/>
</dbReference>
<gene>
    <name evidence="7" type="ORF">HNR25_003282</name>
</gene>
<sequence>MAVAVTACAPAGAFTSALAPPADSAGAVPAGLPEESAGTLRPSSGASGPAPPDTASGYAAPTGSAEAESAPPPSASRPPSASPSPPHPSADASAPPAGEPSGPEPGPAVPPPGGDAADGADPAPPATGFPSHSASAEPEQTAQPSPDYPGYPGYPGPAPTPGPSPAPTPAPSPPPSPECTVTALVEPTCGVWWGASPYRGDVEPLETAVGRRLDIVYTWHGVDQSRVPTDEERKLAEEGRFVHANIEAKRFNADGHPAQSYSDIVDGRFDDALRGQARRIADLGTPFFVTFDHEADADKRYNTRGTPEEFVGAWRHIVDLYRDSGAGNAVFVWNVTGWPANLDRLPGLWPGNGYVDWISWEAYNMTGCRLQPDWDHVDTFEEALRPAYEWIQNEGPEHGIAPEKPVMIGEMGTVPIPGDPEATREWYADVPGVLEDYERIRAVKLWDGITAPTCDFRVLQDRHATRGYLQASDHAYVDVPRRAREAVGDAVELADRARRPGDPGAR</sequence>
<keyword evidence="2 3" id="KW-0326">Glycosidase</keyword>
<dbReference type="InterPro" id="IPR017853">
    <property type="entry name" value="GH"/>
</dbReference>